<dbReference type="OrthoDB" id="5831260at2759"/>
<dbReference type="InterPro" id="IPR003961">
    <property type="entry name" value="FN3_dom"/>
</dbReference>
<feature type="non-terminal residue" evidence="3">
    <location>
        <position position="202"/>
    </location>
</feature>
<evidence type="ECO:0000313" key="3">
    <source>
        <dbReference type="EMBL" id="VDM84849.1"/>
    </source>
</evidence>
<accession>A0A3P7JY75</accession>
<dbReference type="InterPro" id="IPR013783">
    <property type="entry name" value="Ig-like_fold"/>
</dbReference>
<dbReference type="SMART" id="SM00060">
    <property type="entry name" value="FN3"/>
    <property type="match status" value="2"/>
</dbReference>
<protein>
    <recommendedName>
        <fullName evidence="2">Fibronectin type-III domain-containing protein</fullName>
    </recommendedName>
</protein>
<evidence type="ECO:0000313" key="4">
    <source>
        <dbReference type="Proteomes" id="UP000270094"/>
    </source>
</evidence>
<organism evidence="3 4">
    <name type="scientific">Strongylus vulgaris</name>
    <name type="common">Blood worm</name>
    <dbReference type="NCBI Taxonomy" id="40348"/>
    <lineage>
        <taxon>Eukaryota</taxon>
        <taxon>Metazoa</taxon>
        <taxon>Ecdysozoa</taxon>
        <taxon>Nematoda</taxon>
        <taxon>Chromadorea</taxon>
        <taxon>Rhabditida</taxon>
        <taxon>Rhabditina</taxon>
        <taxon>Rhabditomorpha</taxon>
        <taxon>Strongyloidea</taxon>
        <taxon>Strongylidae</taxon>
        <taxon>Strongylus</taxon>
    </lineage>
</organism>
<dbReference type="Proteomes" id="UP000270094">
    <property type="component" value="Unassembled WGS sequence"/>
</dbReference>
<dbReference type="EMBL" id="UYYB01133767">
    <property type="protein sequence ID" value="VDM84849.1"/>
    <property type="molecule type" value="Genomic_DNA"/>
</dbReference>
<dbReference type="SUPFAM" id="SSF49265">
    <property type="entry name" value="Fibronectin type III"/>
    <property type="match status" value="2"/>
</dbReference>
<proteinExistence type="predicted"/>
<sequence length="202" mass="22596">MYVSPEASARSSCTAPSHPPSHLQVQAPDASHVRVHWALPPQSTWGCADIQYEIEVVEPRGVQPVTVAGGQTNHIFPSQPNQQWSVRIRAINSAGHSAWTPTAEVRTPPGGELIVGPNIAYRQGNPIITWQARENVEDLVESFVIEWKATNERDWRQHRNPIPFSGWQRPYSIDLGELPKGHNYQVRVVVRDMNRGTAFTSP</sequence>
<dbReference type="CDD" id="cd00063">
    <property type="entry name" value="FN3"/>
    <property type="match status" value="2"/>
</dbReference>
<dbReference type="InterPro" id="IPR036116">
    <property type="entry name" value="FN3_sf"/>
</dbReference>
<dbReference type="PROSITE" id="PS50853">
    <property type="entry name" value="FN3"/>
    <property type="match status" value="1"/>
</dbReference>
<gene>
    <name evidence="3" type="ORF">SVUK_LOCUS19847</name>
</gene>
<name>A0A3P7JY75_STRVU</name>
<feature type="region of interest" description="Disordered" evidence="1">
    <location>
        <begin position="1"/>
        <end position="24"/>
    </location>
</feature>
<dbReference type="FunFam" id="2.60.40.10:FF:001802">
    <property type="entry name" value="Myotactin form A"/>
    <property type="match status" value="1"/>
</dbReference>
<reference evidence="3 4" key="1">
    <citation type="submission" date="2018-11" db="EMBL/GenBank/DDBJ databases">
        <authorList>
            <consortium name="Pathogen Informatics"/>
        </authorList>
    </citation>
    <scope>NUCLEOTIDE SEQUENCE [LARGE SCALE GENOMIC DNA]</scope>
</reference>
<dbReference type="Pfam" id="PF00041">
    <property type="entry name" value="fn3"/>
    <property type="match status" value="1"/>
</dbReference>
<feature type="domain" description="Fibronectin type-III" evidence="2">
    <location>
        <begin position="19"/>
        <end position="110"/>
    </location>
</feature>
<dbReference type="AlphaFoldDB" id="A0A3P7JY75"/>
<evidence type="ECO:0000256" key="1">
    <source>
        <dbReference type="SAM" id="MobiDB-lite"/>
    </source>
</evidence>
<keyword evidence="4" id="KW-1185">Reference proteome</keyword>
<dbReference type="Gene3D" id="2.60.40.10">
    <property type="entry name" value="Immunoglobulins"/>
    <property type="match status" value="1"/>
</dbReference>
<evidence type="ECO:0000259" key="2">
    <source>
        <dbReference type="PROSITE" id="PS50853"/>
    </source>
</evidence>